<dbReference type="AlphaFoldDB" id="A0A7X2TFZ1"/>
<dbReference type="InterPro" id="IPR001867">
    <property type="entry name" value="OmpR/PhoB-type_DNA-bd"/>
</dbReference>
<dbReference type="PROSITE" id="PS51755">
    <property type="entry name" value="OMPR_PHOB"/>
    <property type="match status" value="1"/>
</dbReference>
<feature type="domain" description="OmpR/PhoB-type" evidence="3">
    <location>
        <begin position="1"/>
        <end position="94"/>
    </location>
</feature>
<accession>A0A7X2TFZ1</accession>
<proteinExistence type="predicted"/>
<dbReference type="CDD" id="cd00383">
    <property type="entry name" value="trans_reg_C"/>
    <property type="match status" value="1"/>
</dbReference>
<dbReference type="GO" id="GO:0000160">
    <property type="term" value="P:phosphorelay signal transduction system"/>
    <property type="evidence" value="ECO:0007669"/>
    <property type="project" value="InterPro"/>
</dbReference>
<reference evidence="4 5" key="1">
    <citation type="submission" date="2019-08" db="EMBL/GenBank/DDBJ databases">
        <title>In-depth cultivation of the pig gut microbiome towards novel bacterial diversity and tailored functional studies.</title>
        <authorList>
            <person name="Wylensek D."/>
            <person name="Hitch T.C.A."/>
            <person name="Clavel T."/>
        </authorList>
    </citation>
    <scope>NUCLEOTIDE SEQUENCE [LARGE SCALE GENOMIC DNA]</scope>
    <source>
        <strain evidence="4 5">Oil+RF-744-GAM-WT-6</strain>
    </source>
</reference>
<dbReference type="SUPFAM" id="SSF46894">
    <property type="entry name" value="C-terminal effector domain of the bipartite response regulators"/>
    <property type="match status" value="1"/>
</dbReference>
<organism evidence="4 5">
    <name type="scientific">Stecheria intestinalis</name>
    <dbReference type="NCBI Taxonomy" id="2606630"/>
    <lineage>
        <taxon>Bacteria</taxon>
        <taxon>Bacillati</taxon>
        <taxon>Bacillota</taxon>
        <taxon>Erysipelotrichia</taxon>
        <taxon>Erysipelotrichales</taxon>
        <taxon>Erysipelotrichaceae</taxon>
        <taxon>Stecheria</taxon>
    </lineage>
</organism>
<dbReference type="Pfam" id="PF00486">
    <property type="entry name" value="Trans_reg_C"/>
    <property type="match status" value="1"/>
</dbReference>
<dbReference type="SMART" id="SM00862">
    <property type="entry name" value="Trans_reg_C"/>
    <property type="match status" value="1"/>
</dbReference>
<dbReference type="InterPro" id="IPR036388">
    <property type="entry name" value="WH-like_DNA-bd_sf"/>
</dbReference>
<evidence type="ECO:0000313" key="5">
    <source>
        <dbReference type="Proteomes" id="UP000461880"/>
    </source>
</evidence>
<comment type="caution">
    <text evidence="4">The sequence shown here is derived from an EMBL/GenBank/DDBJ whole genome shotgun (WGS) entry which is preliminary data.</text>
</comment>
<sequence length="94" mass="10838">MNLRLNQQDRIVYADGEALHLTKSECGILSVLMAHPDCVVSSEQIYREVFAQEPYACRGTIYVHVRHLRAKIEQDPDCPQHILMAWGKGYLYHP</sequence>
<evidence type="ECO:0000313" key="4">
    <source>
        <dbReference type="EMBL" id="MSS58625.1"/>
    </source>
</evidence>
<evidence type="ECO:0000259" key="3">
    <source>
        <dbReference type="PROSITE" id="PS51755"/>
    </source>
</evidence>
<keyword evidence="1 2" id="KW-0238">DNA-binding</keyword>
<dbReference type="GO" id="GO:0003677">
    <property type="term" value="F:DNA binding"/>
    <property type="evidence" value="ECO:0007669"/>
    <property type="project" value="UniProtKB-UniRule"/>
</dbReference>
<evidence type="ECO:0000256" key="2">
    <source>
        <dbReference type="PROSITE-ProRule" id="PRU01091"/>
    </source>
</evidence>
<dbReference type="Proteomes" id="UP000461880">
    <property type="component" value="Unassembled WGS sequence"/>
</dbReference>
<name>A0A7X2TFZ1_9FIRM</name>
<evidence type="ECO:0000256" key="1">
    <source>
        <dbReference type="ARBA" id="ARBA00023125"/>
    </source>
</evidence>
<dbReference type="RefSeq" id="WP_154504459.1">
    <property type="nucleotide sequence ID" value="NZ_JAQXPC010000104.1"/>
</dbReference>
<dbReference type="InterPro" id="IPR016032">
    <property type="entry name" value="Sig_transdc_resp-reg_C-effctor"/>
</dbReference>
<gene>
    <name evidence="4" type="ORF">FYJ51_06870</name>
</gene>
<protein>
    <submittedName>
        <fullName evidence="4">Winged helix-turn-helix transcriptional regulator</fullName>
    </submittedName>
</protein>
<dbReference type="EMBL" id="VUMN01000014">
    <property type="protein sequence ID" value="MSS58625.1"/>
    <property type="molecule type" value="Genomic_DNA"/>
</dbReference>
<dbReference type="GO" id="GO:0006355">
    <property type="term" value="P:regulation of DNA-templated transcription"/>
    <property type="evidence" value="ECO:0007669"/>
    <property type="project" value="InterPro"/>
</dbReference>
<feature type="DNA-binding region" description="OmpR/PhoB-type" evidence="2">
    <location>
        <begin position="1"/>
        <end position="94"/>
    </location>
</feature>
<dbReference type="Gene3D" id="1.10.10.10">
    <property type="entry name" value="Winged helix-like DNA-binding domain superfamily/Winged helix DNA-binding domain"/>
    <property type="match status" value="1"/>
</dbReference>
<keyword evidence="5" id="KW-1185">Reference proteome</keyword>